<protein>
    <submittedName>
        <fullName evidence="1">Glycoside hydrolase family 47 protein</fullName>
    </submittedName>
</protein>
<evidence type="ECO:0000313" key="1">
    <source>
        <dbReference type="EMBL" id="KAI4863116.1"/>
    </source>
</evidence>
<evidence type="ECO:0000313" key="2">
    <source>
        <dbReference type="Proteomes" id="UP001497700"/>
    </source>
</evidence>
<proteinExistence type="predicted"/>
<organism evidence="1 2">
    <name type="scientific">Hypoxylon rubiginosum</name>
    <dbReference type="NCBI Taxonomy" id="110542"/>
    <lineage>
        <taxon>Eukaryota</taxon>
        <taxon>Fungi</taxon>
        <taxon>Dikarya</taxon>
        <taxon>Ascomycota</taxon>
        <taxon>Pezizomycotina</taxon>
        <taxon>Sordariomycetes</taxon>
        <taxon>Xylariomycetidae</taxon>
        <taxon>Xylariales</taxon>
        <taxon>Hypoxylaceae</taxon>
        <taxon>Hypoxylon</taxon>
    </lineage>
</organism>
<accession>A0ACB9YVA7</accession>
<sequence>MATILRRPSRLAIIVSCICIFYVFATLLPRYHEVPKPRDYAYIPSSFDWSSLPQRHPVPESEIASLPRTKPLQLPRVQFAPKLDDNLMGKARIQILEKRRDKVKDALLKSWTSYKKYAWMSDELMPVSGKGKNVFGGWAATLVDTLDTLWIMDLKAEFNEAVAAVATIDWAKTDQTACNFFETTIRHLGGLLSAYDLSGEPVLLRKAVELGHMLYAAFDTPNRMPPFWLDFNKAKEGTLQPGSRDASAAITSSCLEFTRLAQLTGDNKYYDAIDRITRLLNSTQSQTKLPGMWPTFFDMANLRLTQDNDFTLGAQADSLYEMLPKMYALLGGLEPVYEKLYRDAMETVMRYLLFRPMVPDQADILFSGNVRVAHDSSIKLQPEVQHLGCFVGGMFGLGGKLFGIEEHIEIGEKVTRGCIWAYDSMPTGIMPDIFELLPCPTLEACEWNEKEWEAKGDKAFAKGFQSARDRRYLLRPEAIESVFLMYRVTGNPEYQDIAWRMFRSILSATETELAFSAISDVATQGATAKKDSMESFWLAETLKYFYLIFSPPDLISLDEYVLNTEAHPLKRP</sequence>
<dbReference type="Proteomes" id="UP001497700">
    <property type="component" value="Unassembled WGS sequence"/>
</dbReference>
<comment type="caution">
    <text evidence="1">The sequence shown here is derived from an EMBL/GenBank/DDBJ whole genome shotgun (WGS) entry which is preliminary data.</text>
</comment>
<dbReference type="EMBL" id="MU393511">
    <property type="protein sequence ID" value="KAI4863116.1"/>
    <property type="molecule type" value="Genomic_DNA"/>
</dbReference>
<reference evidence="1 2" key="1">
    <citation type="journal article" date="2022" name="New Phytol.">
        <title>Ecological generalism drives hyperdiversity of secondary metabolite gene clusters in xylarialean endophytes.</title>
        <authorList>
            <person name="Franco M.E.E."/>
            <person name="Wisecaver J.H."/>
            <person name="Arnold A.E."/>
            <person name="Ju Y.M."/>
            <person name="Slot J.C."/>
            <person name="Ahrendt S."/>
            <person name="Moore L.P."/>
            <person name="Eastman K.E."/>
            <person name="Scott K."/>
            <person name="Konkel Z."/>
            <person name="Mondo S.J."/>
            <person name="Kuo A."/>
            <person name="Hayes R.D."/>
            <person name="Haridas S."/>
            <person name="Andreopoulos B."/>
            <person name="Riley R."/>
            <person name="LaButti K."/>
            <person name="Pangilinan J."/>
            <person name="Lipzen A."/>
            <person name="Amirebrahimi M."/>
            <person name="Yan J."/>
            <person name="Adam C."/>
            <person name="Keymanesh K."/>
            <person name="Ng V."/>
            <person name="Louie K."/>
            <person name="Northen T."/>
            <person name="Drula E."/>
            <person name="Henrissat B."/>
            <person name="Hsieh H.M."/>
            <person name="Youens-Clark K."/>
            <person name="Lutzoni F."/>
            <person name="Miadlikowska J."/>
            <person name="Eastwood D.C."/>
            <person name="Hamelin R.C."/>
            <person name="Grigoriev I.V."/>
            <person name="U'Ren J.M."/>
        </authorList>
    </citation>
    <scope>NUCLEOTIDE SEQUENCE [LARGE SCALE GENOMIC DNA]</scope>
    <source>
        <strain evidence="1 2">CBS 119005</strain>
    </source>
</reference>
<keyword evidence="1" id="KW-0378">Hydrolase</keyword>
<keyword evidence="2" id="KW-1185">Reference proteome</keyword>
<name>A0ACB9YVA7_9PEZI</name>
<gene>
    <name evidence="1" type="ORF">F4820DRAFT_450335</name>
</gene>